<evidence type="ECO:0000256" key="1">
    <source>
        <dbReference type="ARBA" id="ARBA00004123"/>
    </source>
</evidence>
<keyword evidence="10" id="KW-1185">Reference proteome</keyword>
<feature type="compositionally biased region" description="Low complexity" evidence="7">
    <location>
        <begin position="183"/>
        <end position="195"/>
    </location>
</feature>
<dbReference type="OrthoDB" id="642765at2759"/>
<organism evidence="9 10">
    <name type="scientific">Morella rubra</name>
    <name type="common">Chinese bayberry</name>
    <dbReference type="NCBI Taxonomy" id="262757"/>
    <lineage>
        <taxon>Eukaryota</taxon>
        <taxon>Viridiplantae</taxon>
        <taxon>Streptophyta</taxon>
        <taxon>Embryophyta</taxon>
        <taxon>Tracheophyta</taxon>
        <taxon>Spermatophyta</taxon>
        <taxon>Magnoliopsida</taxon>
        <taxon>eudicotyledons</taxon>
        <taxon>Gunneridae</taxon>
        <taxon>Pentapetalae</taxon>
        <taxon>rosids</taxon>
        <taxon>fabids</taxon>
        <taxon>Fagales</taxon>
        <taxon>Myricaceae</taxon>
        <taxon>Morella</taxon>
    </lineage>
</organism>
<dbReference type="GO" id="GO:0003700">
    <property type="term" value="F:DNA-binding transcription factor activity"/>
    <property type="evidence" value="ECO:0007669"/>
    <property type="project" value="InterPro"/>
</dbReference>
<sequence length="314" mass="34792">MQNQSFKRPRLTGPPMGQQPPCRLTTEQELSVIVAALTNVVSGSCTTATASFSDFCADSSSFQPPPYSDLETCQVCYIKGCLGCDFFNSQPHDRVVGGEEKKKGKAGASKRRAKNNYRGVRQRPWGKWAAEIRDPRKAARVWLGTFNAAEEAARAYDKAAIEFRGPRAKLNFPFQDYTLEETSSAASAQSDQHQAVAVRDASDGSAEIEGTEIGNGFGMGNEFWESIGEEFQKWMTTIDFAGDSSDSAATGTECSKKMKWNGIIVTSKDRGTFGSQENLERKPDPHGPRSLEREKDIRGHWVSKRKDLRVFHEI</sequence>
<evidence type="ECO:0000313" key="9">
    <source>
        <dbReference type="EMBL" id="KAB1200752.1"/>
    </source>
</evidence>
<dbReference type="PRINTS" id="PR00367">
    <property type="entry name" value="ETHRSPELEMNT"/>
</dbReference>
<feature type="region of interest" description="Disordered" evidence="7">
    <location>
        <begin position="95"/>
        <end position="115"/>
    </location>
</feature>
<dbReference type="InterPro" id="IPR044808">
    <property type="entry name" value="ERF_plant"/>
</dbReference>
<dbReference type="PANTHER" id="PTHR31190">
    <property type="entry name" value="DNA-BINDING DOMAIN"/>
    <property type="match status" value="1"/>
</dbReference>
<dbReference type="AlphaFoldDB" id="A0A6A1UKI2"/>
<dbReference type="GO" id="GO:0005634">
    <property type="term" value="C:nucleus"/>
    <property type="evidence" value="ECO:0007669"/>
    <property type="project" value="UniProtKB-SubCell"/>
</dbReference>
<evidence type="ECO:0000256" key="5">
    <source>
        <dbReference type="ARBA" id="ARBA00023242"/>
    </source>
</evidence>
<dbReference type="InterPro" id="IPR036955">
    <property type="entry name" value="AP2/ERF_dom_sf"/>
</dbReference>
<dbReference type="FunFam" id="3.30.730.10:FF:000001">
    <property type="entry name" value="Ethylene-responsive transcription factor 2"/>
    <property type="match status" value="1"/>
</dbReference>
<feature type="compositionally biased region" description="Basic and acidic residues" evidence="7">
    <location>
        <begin position="278"/>
        <end position="297"/>
    </location>
</feature>
<dbReference type="SMART" id="SM00380">
    <property type="entry name" value="AP2"/>
    <property type="match status" value="1"/>
</dbReference>
<comment type="caution">
    <text evidence="9">The sequence shown here is derived from an EMBL/GenBank/DDBJ whole genome shotgun (WGS) entry which is preliminary data.</text>
</comment>
<feature type="domain" description="AP2/ERF" evidence="8">
    <location>
        <begin position="116"/>
        <end position="173"/>
    </location>
</feature>
<dbReference type="Proteomes" id="UP000516437">
    <property type="component" value="Unassembled WGS sequence"/>
</dbReference>
<feature type="region of interest" description="Disordered" evidence="7">
    <location>
        <begin position="183"/>
        <end position="212"/>
    </location>
</feature>
<dbReference type="GO" id="GO:0009873">
    <property type="term" value="P:ethylene-activated signaling pathway"/>
    <property type="evidence" value="ECO:0007669"/>
    <property type="project" value="InterPro"/>
</dbReference>
<dbReference type="InterPro" id="IPR001471">
    <property type="entry name" value="AP2/ERF_dom"/>
</dbReference>
<dbReference type="SUPFAM" id="SSF54171">
    <property type="entry name" value="DNA-binding domain"/>
    <property type="match status" value="1"/>
</dbReference>
<evidence type="ECO:0000256" key="3">
    <source>
        <dbReference type="ARBA" id="ARBA00023125"/>
    </source>
</evidence>
<keyword evidence="4" id="KW-0804">Transcription</keyword>
<feature type="region of interest" description="Disordered" evidence="7">
    <location>
        <begin position="1"/>
        <end position="21"/>
    </location>
</feature>
<dbReference type="Pfam" id="PF00847">
    <property type="entry name" value="AP2"/>
    <property type="match status" value="1"/>
</dbReference>
<evidence type="ECO:0000259" key="8">
    <source>
        <dbReference type="PROSITE" id="PS51032"/>
    </source>
</evidence>
<feature type="compositionally biased region" description="Basic residues" evidence="7">
    <location>
        <begin position="103"/>
        <end position="115"/>
    </location>
</feature>
<dbReference type="PANTHER" id="PTHR31190:SF181">
    <property type="entry name" value="OS02G0764700 PROTEIN"/>
    <property type="match status" value="1"/>
</dbReference>
<keyword evidence="5" id="KW-0539">Nucleus</keyword>
<dbReference type="EMBL" id="RXIC02000126">
    <property type="protein sequence ID" value="KAB1200752.1"/>
    <property type="molecule type" value="Genomic_DNA"/>
</dbReference>
<evidence type="ECO:0000256" key="4">
    <source>
        <dbReference type="ARBA" id="ARBA00023163"/>
    </source>
</evidence>
<dbReference type="Gene3D" id="3.30.730.10">
    <property type="entry name" value="AP2/ERF domain"/>
    <property type="match status" value="1"/>
</dbReference>
<protein>
    <recommendedName>
        <fullName evidence="8">AP2/ERF domain-containing protein</fullName>
    </recommendedName>
</protein>
<dbReference type="CDD" id="cd00018">
    <property type="entry name" value="AP2"/>
    <property type="match status" value="1"/>
</dbReference>
<dbReference type="GO" id="GO:0003677">
    <property type="term" value="F:DNA binding"/>
    <property type="evidence" value="ECO:0007669"/>
    <property type="project" value="UniProtKB-KW"/>
</dbReference>
<keyword evidence="2" id="KW-0805">Transcription regulation</keyword>
<accession>A0A6A1UKI2</accession>
<proteinExistence type="inferred from homology"/>
<reference evidence="9 10" key="1">
    <citation type="journal article" date="2019" name="Plant Biotechnol. J.">
        <title>The red bayberry genome and genetic basis of sex determination.</title>
        <authorList>
            <person name="Jia H.M."/>
            <person name="Jia H.J."/>
            <person name="Cai Q.L."/>
            <person name="Wang Y."/>
            <person name="Zhao H.B."/>
            <person name="Yang W.F."/>
            <person name="Wang G.Y."/>
            <person name="Li Y.H."/>
            <person name="Zhan D.L."/>
            <person name="Shen Y.T."/>
            <person name="Niu Q.F."/>
            <person name="Chang L."/>
            <person name="Qiu J."/>
            <person name="Zhao L."/>
            <person name="Xie H.B."/>
            <person name="Fu W.Y."/>
            <person name="Jin J."/>
            <person name="Li X.W."/>
            <person name="Jiao Y."/>
            <person name="Zhou C.C."/>
            <person name="Tu T."/>
            <person name="Chai C.Y."/>
            <person name="Gao J.L."/>
            <person name="Fan L.J."/>
            <person name="van de Weg E."/>
            <person name="Wang J.Y."/>
            <person name="Gao Z.S."/>
        </authorList>
    </citation>
    <scope>NUCLEOTIDE SEQUENCE [LARGE SCALE GENOMIC DNA]</scope>
    <source>
        <tissue evidence="9">Leaves</tissue>
    </source>
</reference>
<feature type="region of interest" description="Disordered" evidence="7">
    <location>
        <begin position="268"/>
        <end position="297"/>
    </location>
</feature>
<evidence type="ECO:0000256" key="6">
    <source>
        <dbReference type="ARBA" id="ARBA00024343"/>
    </source>
</evidence>
<gene>
    <name evidence="9" type="ORF">CJ030_MR0G006452</name>
</gene>
<dbReference type="InterPro" id="IPR016177">
    <property type="entry name" value="DNA-bd_dom_sf"/>
</dbReference>
<evidence type="ECO:0000313" key="10">
    <source>
        <dbReference type="Proteomes" id="UP000516437"/>
    </source>
</evidence>
<comment type="similarity">
    <text evidence="6">Belongs to the AP2/ERF transcription factor family. ERF subfamily.</text>
</comment>
<evidence type="ECO:0000256" key="7">
    <source>
        <dbReference type="SAM" id="MobiDB-lite"/>
    </source>
</evidence>
<evidence type="ECO:0000256" key="2">
    <source>
        <dbReference type="ARBA" id="ARBA00023015"/>
    </source>
</evidence>
<comment type="subcellular location">
    <subcellularLocation>
        <location evidence="1">Nucleus</location>
    </subcellularLocation>
</comment>
<dbReference type="PROSITE" id="PS51032">
    <property type="entry name" value="AP2_ERF"/>
    <property type="match status" value="1"/>
</dbReference>
<name>A0A6A1UKI2_9ROSI</name>
<keyword evidence="3" id="KW-0238">DNA-binding</keyword>